<dbReference type="EMBL" id="LGRN01000049">
    <property type="protein sequence ID" value="OJD17994.1"/>
    <property type="molecule type" value="Genomic_DNA"/>
</dbReference>
<evidence type="ECO:0000259" key="3">
    <source>
        <dbReference type="Pfam" id="PF25808"/>
    </source>
</evidence>
<organism evidence="4 5">
    <name type="scientific">Emergomyces pasteurianus Ep9510</name>
    <dbReference type="NCBI Taxonomy" id="1447872"/>
    <lineage>
        <taxon>Eukaryota</taxon>
        <taxon>Fungi</taxon>
        <taxon>Dikarya</taxon>
        <taxon>Ascomycota</taxon>
        <taxon>Pezizomycotina</taxon>
        <taxon>Eurotiomycetes</taxon>
        <taxon>Eurotiomycetidae</taxon>
        <taxon>Onygenales</taxon>
        <taxon>Ajellomycetaceae</taxon>
        <taxon>Emergomyces</taxon>
    </lineage>
</organism>
<comment type="caution">
    <text evidence="4">The sequence shown here is derived from an EMBL/GenBank/DDBJ whole genome shotgun (WGS) entry which is preliminary data.</text>
</comment>
<dbReference type="Gene3D" id="1.25.10.10">
    <property type="entry name" value="Leucine-rich Repeat Variant"/>
    <property type="match status" value="3"/>
</dbReference>
<dbReference type="SUPFAM" id="SSF48371">
    <property type="entry name" value="ARM repeat"/>
    <property type="match status" value="2"/>
</dbReference>
<feature type="compositionally biased region" description="Gly residues" evidence="2">
    <location>
        <begin position="2045"/>
        <end position="2061"/>
    </location>
</feature>
<gene>
    <name evidence="4" type="ORF">AJ78_01951</name>
</gene>
<proteinExistence type="inferred from homology"/>
<dbReference type="PANTHER" id="PTHR21663">
    <property type="entry name" value="HYPOTHETICAL HEAT DOMAIN-CONTAINING"/>
    <property type="match status" value="1"/>
</dbReference>
<feature type="domain" description="LAA1-like C-terminal TPR repeats" evidence="3">
    <location>
        <begin position="1881"/>
        <end position="2049"/>
    </location>
</feature>
<dbReference type="GO" id="GO:0042147">
    <property type="term" value="P:retrograde transport, endosome to Golgi"/>
    <property type="evidence" value="ECO:0007669"/>
    <property type="project" value="TreeGrafter"/>
</dbReference>
<dbReference type="Pfam" id="PF25468">
    <property type="entry name" value="HEAT_HEATR5A"/>
    <property type="match status" value="1"/>
</dbReference>
<dbReference type="OrthoDB" id="192608at2759"/>
<sequence length="2077" mass="225695">MSAPQPAGAPPGGPENVAACAELDVSQLHSLPSEQQELYLLTFTADLVQYTATLDKAGLSSQQRYIIQELFKILKLSSPTPTRPIRNNIGRCFNAIFSKGDHSTLYDTVTQLLGILNAGKNDWELKTKFAAAVAIGDIYAGAGESLLSQSNVVCSALLKLFKSAQNHAGLRSSLYAALRRVVGGIGSPVDEQTAKDIWKHARNAATNDKAIAVQTSACYCLEQLIKSTFYFRTLADFENLKATIWKVIDSSSPSVRHAAASCLASFLIKTREAGAQVQDVPSIRRPKKPSKKQPTATNDDDPPERSQSPQPPASRRVDLHISFKLPELLKQLSLHYCRSSTGNRARAGIAVCYKQILRGLGDNVVEEQYAEIAGHFLVTLLNHPTITYNRYRLLMTRKFIKNLLEDTVGCEILRENSQINAAKWLINGVLKDYPQVVQERPEPSKHTLTSTLSTLSAIISSLGSALAVIGDSCRDALLQVLQHPSYTVQIQTAQCLRNFVLACPQQLLSCVTVCMNSLNREIGQLSTPRQSSKRCLGYAHGLAAVLSTSRLQPLYGSVDVYARVLSQATDLLKTSSSSELRIASTQIQVAWILIGGLMPLGPSFTKIHLTQLLLLWKNALPKPLPKDNLAQRGPLEMSFLAHVRECALGSIYVFLEFNSNLVTSDGSKRIAAMLQNTVMFLDNLPKLKSPEDISQRLSPSLQVKDFATMIRRRVLQCFSKLVSVDHANSEIISLSNILGLAISSFADPDVISANPFDSSIASSTTHFDNLWDLDDNFGFGVTGLAHEFTVEALSGRHKGDNSPGWIAMEPSDQAIDDILMSPTCQAREHDSVLLYSVTDRNSGSYSDPPDTEVVNAAIDLFAKALPLQSPKVQESSVEQIAALLSAQSLNRNPGRKSAMTVNIAVALLVALKVALKETPSASGSLRYPATEKVMQELIQTFTTHPDPIVRCIGSEAIGRLCNSSGNSFTNSQINSLVDSIVENRDPSTRAGCATALGCIHAQVGGMAAGFHLKTIVGVLMSLCSDPHPVVHFWALEGLGRVAESAGLTFSAYVSSSLGMLARLYIADTHNEEASSVATSNLEVAFPTTVAISRCVDSLINVLGPDLRDISKTRELVFTLVKEFQLEKSTALVAGSSKCLDHLSLYAPGHMDFSAYVRWLQQELVSKNTLMRDAAIRGFNNLMKRDADLVVRTASPSLEDEFWLAFDSASDNEALKNIIRNWLQQTGLTDTDVWIQRFQKVLTKTRAKLDDVPPPTKVNTAAINDIPDDEVAGFAAAVGGEQGELGDESSSGQELLRWQTRDFVMSCLSELLSMVSRRLLPDQTIPAEMALQERVSDIIRMAFSASTANVIELRVWGLKIIDQVLKMFGKTPDPDFAEASLLEQYQAQISSALTPAFAADSSSELASEAINVCATFIGTGIVTNVDRMGRIFKLLVSGLENIANKPDITEIGDLKGLNSNARVMVKLALFSAWARLQIASNDHNYLAEIVQPYTAILTPLWLSSLQEFARLRFEPEISSTLGPSASENLDEVYSALNRETLLKFYQDSWLNFVDAIASLVEKDSEFVFDALDGKVGPSKELVAASKPQVNGEKGKGTHINYREEPVAFFFVLFGLAFEALVAQSREQSNQRLEILRALQKILHPSVAGNAVYQNAIFTETMDTLDRLVMTEGSSIQTVIVQMARDLALHHHSGSNHQLRSENLSDDIEQLFELTRNIILVLAGLLPNLGESSTHARFNVSDEAASLIKLSLSSLVDVTSVFPSVIRADLRACILHIFTTILATGICQAEVVPQALPIFRRFIQSITLPPPTSSAPIPSNIPLPSPEDPETISRQIRGCISRLLQTLTIAQRRESDTSLPCAKNTLLSLTIVLTTSSHVIPPQDPLIPRVLSEFLDCLQDLGLATVAASCLRSILLAPSNPATRSPTDDSIARFLLPRLIAFITNLPGSEFDTPVDPENVKGIVTLALVSCIGSGTIAPVGVSTAMALVIPALLVRARNEGQNIYKEIAARLLELAKIDSLAFRGLVAGMGAEQRAFTEEILRSGGGAGAGGGKEGKNGIGGDDSGERSVPSIALRMDF</sequence>
<dbReference type="GO" id="GO:0016020">
    <property type="term" value="C:membrane"/>
    <property type="evidence" value="ECO:0007669"/>
    <property type="project" value="TreeGrafter"/>
</dbReference>
<name>A0A1J9PQ13_9EURO</name>
<dbReference type="GO" id="GO:0008104">
    <property type="term" value="P:intracellular protein localization"/>
    <property type="evidence" value="ECO:0007669"/>
    <property type="project" value="TreeGrafter"/>
</dbReference>
<dbReference type="InterPro" id="IPR016024">
    <property type="entry name" value="ARM-type_fold"/>
</dbReference>
<feature type="region of interest" description="Disordered" evidence="2">
    <location>
        <begin position="2045"/>
        <end position="2069"/>
    </location>
</feature>
<dbReference type="GO" id="GO:0006897">
    <property type="term" value="P:endocytosis"/>
    <property type="evidence" value="ECO:0007669"/>
    <property type="project" value="TreeGrafter"/>
</dbReference>
<dbReference type="GO" id="GO:0005829">
    <property type="term" value="C:cytosol"/>
    <property type="evidence" value="ECO:0007669"/>
    <property type="project" value="GOC"/>
</dbReference>
<dbReference type="Proteomes" id="UP000182235">
    <property type="component" value="Unassembled WGS sequence"/>
</dbReference>
<dbReference type="PANTHER" id="PTHR21663:SF0">
    <property type="entry name" value="HEAT REPEAT-CONTAINING PROTEIN 5B"/>
    <property type="match status" value="1"/>
</dbReference>
<dbReference type="InterPro" id="IPR040108">
    <property type="entry name" value="Laa1/Sip1/HEATR5"/>
</dbReference>
<comment type="similarity">
    <text evidence="1">Belongs to the HEATR5 family.</text>
</comment>
<dbReference type="GO" id="GO:0005794">
    <property type="term" value="C:Golgi apparatus"/>
    <property type="evidence" value="ECO:0007669"/>
    <property type="project" value="TreeGrafter"/>
</dbReference>
<accession>A0A1J9PQ13</accession>
<evidence type="ECO:0000313" key="4">
    <source>
        <dbReference type="EMBL" id="OJD17994.1"/>
    </source>
</evidence>
<evidence type="ECO:0000256" key="2">
    <source>
        <dbReference type="SAM" id="MobiDB-lite"/>
    </source>
</evidence>
<feature type="region of interest" description="Disordered" evidence="2">
    <location>
        <begin position="277"/>
        <end position="314"/>
    </location>
</feature>
<evidence type="ECO:0000256" key="1">
    <source>
        <dbReference type="ARBA" id="ARBA00008304"/>
    </source>
</evidence>
<protein>
    <recommendedName>
        <fullName evidence="3">LAA1-like C-terminal TPR repeats domain-containing protein</fullName>
    </recommendedName>
</protein>
<dbReference type="STRING" id="1447872.A0A1J9PQ13"/>
<dbReference type="InterPro" id="IPR057981">
    <property type="entry name" value="TPR_LAA1-like_C"/>
</dbReference>
<evidence type="ECO:0000313" key="5">
    <source>
        <dbReference type="Proteomes" id="UP000182235"/>
    </source>
</evidence>
<dbReference type="Pfam" id="PF20210">
    <property type="entry name" value="Laa1_Sip1_HTR5"/>
    <property type="match status" value="1"/>
</dbReference>
<keyword evidence="5" id="KW-1185">Reference proteome</keyword>
<dbReference type="GO" id="GO:0030139">
    <property type="term" value="C:endocytic vesicle"/>
    <property type="evidence" value="ECO:0007669"/>
    <property type="project" value="TreeGrafter"/>
</dbReference>
<dbReference type="InterPro" id="IPR046837">
    <property type="entry name" value="Laa1/Sip1/HEATR5-like_HEAT"/>
</dbReference>
<dbReference type="Pfam" id="PF25808">
    <property type="entry name" value="TPR_LAA1_C"/>
    <property type="match status" value="1"/>
</dbReference>
<reference evidence="4 5" key="1">
    <citation type="submission" date="2015-07" db="EMBL/GenBank/DDBJ databases">
        <title>Emmonsia species relationships and genome sequence.</title>
        <authorList>
            <consortium name="The Broad Institute Genomics Platform"/>
            <person name="Cuomo C.A."/>
            <person name="Munoz J.F."/>
            <person name="Imamovic A."/>
            <person name="Priest M.E."/>
            <person name="Young S."/>
            <person name="Clay O.K."/>
            <person name="McEwen J.G."/>
        </authorList>
    </citation>
    <scope>NUCLEOTIDE SEQUENCE [LARGE SCALE GENOMIC DNA]</scope>
    <source>
        <strain evidence="4 5">UAMH 9510</strain>
    </source>
</reference>
<dbReference type="InterPro" id="IPR011989">
    <property type="entry name" value="ARM-like"/>
</dbReference>
<dbReference type="VEuPathDB" id="FungiDB:AJ78_01951"/>